<dbReference type="RefSeq" id="WP_121835143.1">
    <property type="nucleotide sequence ID" value="NZ_RCVM01000007.1"/>
</dbReference>
<comment type="subcellular location">
    <subcellularLocation>
        <location evidence="1">Cell membrane</location>
        <topology evidence="1">Multi-pass membrane protein</topology>
    </subcellularLocation>
</comment>
<evidence type="ECO:0000259" key="7">
    <source>
        <dbReference type="Pfam" id="PF02687"/>
    </source>
</evidence>
<evidence type="ECO:0000256" key="3">
    <source>
        <dbReference type="ARBA" id="ARBA00022692"/>
    </source>
</evidence>
<dbReference type="EMBL" id="RCVM01000007">
    <property type="protein sequence ID" value="RLY03577.1"/>
    <property type="molecule type" value="Genomic_DNA"/>
</dbReference>
<feature type="transmembrane region" description="Helical" evidence="6">
    <location>
        <begin position="20"/>
        <end position="41"/>
    </location>
</feature>
<evidence type="ECO:0000313" key="8">
    <source>
        <dbReference type="EMBL" id="RLY03577.1"/>
    </source>
</evidence>
<gene>
    <name evidence="8" type="ORF">EAF07_04655</name>
</gene>
<feature type="transmembrane region" description="Helical" evidence="6">
    <location>
        <begin position="279"/>
        <end position="301"/>
    </location>
</feature>
<feature type="transmembrane region" description="Helical" evidence="6">
    <location>
        <begin position="321"/>
        <end position="342"/>
    </location>
</feature>
<dbReference type="Proteomes" id="UP000279194">
    <property type="component" value="Unassembled WGS sequence"/>
</dbReference>
<protein>
    <submittedName>
        <fullName evidence="8">FtsX-like permease family protein</fullName>
    </submittedName>
</protein>
<feature type="transmembrane region" description="Helical" evidence="6">
    <location>
        <begin position="377"/>
        <end position="394"/>
    </location>
</feature>
<feature type="domain" description="ABC3 transporter permease C-terminal" evidence="7">
    <location>
        <begin position="53"/>
        <end position="174"/>
    </location>
</feature>
<sequence length="441" mass="49212">MLRLIYYQFLYSKKQWLGTIPLLLVSSLLVGMSVIGIRSTLGVSYNGEMLFKMFIFFGGVTLFLLVSNLMTFLIELFKKDYQLWSILGASDIQLSLLMGAQLFVIAFLVSVVGLGLGTVSVGPYYQLMQLLIGKEELPDVAIVVNLLDLIVGSLLVPVIAGLAGCFYAYKVIKQGSLFTMKFVKTSRLSKVISTVKIISILGTWLALVYFLLAMNDIQSKDNLIRNSSMTLVLLLLNLLVIQVVTPRLQIFFIRLSQLLPYPKSFGDIISGWQLLHYPLYLKTLQSSMAMGLTLVSGFILITQNLSARNASDSVRESIVSFIAYLLTPILLILANAISITILSSSQEKRDIQQLQILGVSKSQLLVIHVWEGIRQSMLVVLVSLLFNGLMFLIVEKIAETINGEIRSIVGMWLPTVIFILLIFFVILLTKMLSGRQSEERT</sequence>
<evidence type="ECO:0000256" key="2">
    <source>
        <dbReference type="ARBA" id="ARBA00022475"/>
    </source>
</evidence>
<proteinExistence type="predicted"/>
<feature type="transmembrane region" description="Helical" evidence="6">
    <location>
        <begin position="53"/>
        <end position="74"/>
    </location>
</feature>
<dbReference type="OrthoDB" id="2208849at2"/>
<accession>A0A3L9DUJ3</accession>
<feature type="transmembrane region" description="Helical" evidence="6">
    <location>
        <begin position="232"/>
        <end position="253"/>
    </location>
</feature>
<comment type="caution">
    <text evidence="8">The sequence shown here is derived from an EMBL/GenBank/DDBJ whole genome shotgun (WGS) entry which is preliminary data.</text>
</comment>
<keyword evidence="9" id="KW-1185">Reference proteome</keyword>
<dbReference type="Pfam" id="PF02687">
    <property type="entry name" value="FtsX"/>
    <property type="match status" value="1"/>
</dbReference>
<keyword evidence="3 6" id="KW-0812">Transmembrane</keyword>
<evidence type="ECO:0000256" key="4">
    <source>
        <dbReference type="ARBA" id="ARBA00022989"/>
    </source>
</evidence>
<evidence type="ECO:0000256" key="1">
    <source>
        <dbReference type="ARBA" id="ARBA00004651"/>
    </source>
</evidence>
<feature type="transmembrane region" description="Helical" evidence="6">
    <location>
        <begin position="409"/>
        <end position="428"/>
    </location>
</feature>
<dbReference type="AlphaFoldDB" id="A0A3L9DUJ3"/>
<dbReference type="InterPro" id="IPR003838">
    <property type="entry name" value="ABC3_permease_C"/>
</dbReference>
<dbReference type="GO" id="GO:0005886">
    <property type="term" value="C:plasma membrane"/>
    <property type="evidence" value="ECO:0007669"/>
    <property type="project" value="UniProtKB-SubCell"/>
</dbReference>
<evidence type="ECO:0000313" key="9">
    <source>
        <dbReference type="Proteomes" id="UP000279194"/>
    </source>
</evidence>
<keyword evidence="5 6" id="KW-0472">Membrane</keyword>
<organism evidence="8 9">
    <name type="scientific">Streptococcus hillyeri</name>
    <dbReference type="NCBI Taxonomy" id="2282420"/>
    <lineage>
        <taxon>Bacteria</taxon>
        <taxon>Bacillati</taxon>
        <taxon>Bacillota</taxon>
        <taxon>Bacilli</taxon>
        <taxon>Lactobacillales</taxon>
        <taxon>Streptococcaceae</taxon>
        <taxon>Streptococcus</taxon>
    </lineage>
</organism>
<reference evidence="8 9" key="1">
    <citation type="submission" date="2018-10" db="EMBL/GenBank/DDBJ databases">
        <title>Streptococcus hillyeri sp. nov., isolated from equine tracheal sample.</title>
        <authorList>
            <person name="Macfadyen A.C."/>
            <person name="Waller A."/>
            <person name="Paterson G.K."/>
        </authorList>
    </citation>
    <scope>NUCLEOTIDE SEQUENCE [LARGE SCALE GENOMIC DNA]</scope>
    <source>
        <strain evidence="8 9">28462</strain>
    </source>
</reference>
<name>A0A3L9DUJ3_9STRE</name>
<keyword evidence="2" id="KW-1003">Cell membrane</keyword>
<evidence type="ECO:0000256" key="5">
    <source>
        <dbReference type="ARBA" id="ARBA00023136"/>
    </source>
</evidence>
<keyword evidence="4 6" id="KW-1133">Transmembrane helix</keyword>
<evidence type="ECO:0000256" key="6">
    <source>
        <dbReference type="SAM" id="Phobius"/>
    </source>
</evidence>
<feature type="transmembrane region" description="Helical" evidence="6">
    <location>
        <begin position="94"/>
        <end position="120"/>
    </location>
</feature>
<feature type="transmembrane region" description="Helical" evidence="6">
    <location>
        <begin position="190"/>
        <end position="212"/>
    </location>
</feature>
<feature type="transmembrane region" description="Helical" evidence="6">
    <location>
        <begin position="140"/>
        <end position="169"/>
    </location>
</feature>